<reference evidence="1" key="2">
    <citation type="journal article" date="2021" name="PeerJ">
        <title>Extensive microbial diversity within the chicken gut microbiome revealed by metagenomics and culture.</title>
        <authorList>
            <person name="Gilroy R."/>
            <person name="Ravi A."/>
            <person name="Getino M."/>
            <person name="Pursley I."/>
            <person name="Horton D.L."/>
            <person name="Alikhan N.F."/>
            <person name="Baker D."/>
            <person name="Gharbi K."/>
            <person name="Hall N."/>
            <person name="Watson M."/>
            <person name="Adriaenssens E.M."/>
            <person name="Foster-Nyarko E."/>
            <person name="Jarju S."/>
            <person name="Secka A."/>
            <person name="Antonio M."/>
            <person name="Oren A."/>
            <person name="Chaudhuri R.R."/>
            <person name="La Ragione R."/>
            <person name="Hildebrand F."/>
            <person name="Pallen M.J."/>
        </authorList>
    </citation>
    <scope>NUCLEOTIDE SEQUENCE</scope>
    <source>
        <strain evidence="1">ChiHjej12B11-7776</strain>
    </source>
</reference>
<dbReference type="SUPFAM" id="SSF50324">
    <property type="entry name" value="Inorganic pyrophosphatase"/>
    <property type="match status" value="1"/>
</dbReference>
<dbReference type="GO" id="GO:0005737">
    <property type="term" value="C:cytoplasm"/>
    <property type="evidence" value="ECO:0007669"/>
    <property type="project" value="InterPro"/>
</dbReference>
<reference evidence="1" key="1">
    <citation type="submission" date="2020-10" db="EMBL/GenBank/DDBJ databases">
        <authorList>
            <person name="Gilroy R."/>
        </authorList>
    </citation>
    <scope>NUCLEOTIDE SEQUENCE</scope>
    <source>
        <strain evidence="1">ChiHjej12B11-7776</strain>
    </source>
</reference>
<organism evidence="1 2">
    <name type="scientific">Candidatus Fimimonas merdipullorum</name>
    <dbReference type="NCBI Taxonomy" id="2840822"/>
    <lineage>
        <taxon>Bacteria</taxon>
        <taxon>Pseudomonadati</taxon>
        <taxon>Myxococcota</taxon>
        <taxon>Myxococcia</taxon>
        <taxon>Myxococcales</taxon>
        <taxon>Cystobacterineae</taxon>
        <taxon>Myxococcaceae</taxon>
        <taxon>Myxococcaceae incertae sedis</taxon>
        <taxon>Candidatus Fimimonas</taxon>
    </lineage>
</organism>
<protein>
    <submittedName>
        <fullName evidence="1">Inorganic pyrophosphatase</fullName>
    </submittedName>
</protein>
<sequence length="123" mass="13982">MTTKAQLDYCQNCRLLIGQRVTVTVTRPLGSVHPKHSDLRYYVNYGHVKGFVGGDGDWQDAYVLGVEQPVQSFTGRVIAVVVRRNDVETKLVVAPEGAHFPKRQIARTVHFQEKYFDHIILTE</sequence>
<name>A0A9D1SPD1_9BACT</name>
<dbReference type="GO" id="GO:0006796">
    <property type="term" value="P:phosphate-containing compound metabolic process"/>
    <property type="evidence" value="ECO:0007669"/>
    <property type="project" value="InterPro"/>
</dbReference>
<accession>A0A9D1SPD1</accession>
<dbReference type="GO" id="GO:0004427">
    <property type="term" value="F:inorganic diphosphate phosphatase activity"/>
    <property type="evidence" value="ECO:0007669"/>
    <property type="project" value="InterPro"/>
</dbReference>
<dbReference type="AlphaFoldDB" id="A0A9D1SPD1"/>
<dbReference type="Proteomes" id="UP000886852">
    <property type="component" value="Unassembled WGS sequence"/>
</dbReference>
<gene>
    <name evidence="1" type="ORF">IAC72_00475</name>
</gene>
<proteinExistence type="predicted"/>
<evidence type="ECO:0000313" key="1">
    <source>
        <dbReference type="EMBL" id="HIU90475.1"/>
    </source>
</evidence>
<comment type="caution">
    <text evidence="1">The sequence shown here is derived from an EMBL/GenBank/DDBJ whole genome shotgun (WGS) entry which is preliminary data.</text>
</comment>
<evidence type="ECO:0000313" key="2">
    <source>
        <dbReference type="Proteomes" id="UP000886852"/>
    </source>
</evidence>
<dbReference type="EMBL" id="DVOC01000013">
    <property type="protein sequence ID" value="HIU90475.1"/>
    <property type="molecule type" value="Genomic_DNA"/>
</dbReference>
<dbReference type="GO" id="GO:0000287">
    <property type="term" value="F:magnesium ion binding"/>
    <property type="evidence" value="ECO:0007669"/>
    <property type="project" value="InterPro"/>
</dbReference>
<dbReference type="Gene3D" id="3.90.80.10">
    <property type="entry name" value="Inorganic pyrophosphatase"/>
    <property type="match status" value="1"/>
</dbReference>
<dbReference type="InterPro" id="IPR036649">
    <property type="entry name" value="Pyrophosphatase_sf"/>
</dbReference>